<name>A0A834RIJ8_SARSC</name>
<evidence type="ECO:0000313" key="17">
    <source>
        <dbReference type="EnsemblMetazoa" id="KAF7496747.1"/>
    </source>
</evidence>
<dbReference type="PANTHER" id="PTHR45832:SF22">
    <property type="entry name" value="SERINE_THREONINE-PROTEIN KINASE SAMKA-RELATED"/>
    <property type="match status" value="1"/>
</dbReference>
<feature type="compositionally biased region" description="Basic and acidic residues" evidence="13">
    <location>
        <begin position="188"/>
        <end position="197"/>
    </location>
</feature>
<dbReference type="GO" id="GO:0005737">
    <property type="term" value="C:cytoplasm"/>
    <property type="evidence" value="ECO:0007669"/>
    <property type="project" value="UniProtKB-SubCell"/>
</dbReference>
<dbReference type="PROSITE" id="PS00107">
    <property type="entry name" value="PROTEIN_KINASE_ATP"/>
    <property type="match status" value="1"/>
</dbReference>
<keyword evidence="8 16" id="KW-0418">Kinase</keyword>
<dbReference type="InterPro" id="IPR008271">
    <property type="entry name" value="Ser/Thr_kinase_AS"/>
</dbReference>
<dbReference type="Gene3D" id="1.10.510.10">
    <property type="entry name" value="Transferase(Phosphotransferase) domain 1"/>
    <property type="match status" value="1"/>
</dbReference>
<feature type="compositionally biased region" description="Basic and acidic residues" evidence="13">
    <location>
        <begin position="204"/>
        <end position="213"/>
    </location>
</feature>
<dbReference type="InterPro" id="IPR000719">
    <property type="entry name" value="Prot_kinase_dom"/>
</dbReference>
<evidence type="ECO:0000256" key="10">
    <source>
        <dbReference type="ARBA" id="ARBA00047899"/>
    </source>
</evidence>
<dbReference type="AlphaFoldDB" id="A0A834RIJ8"/>
<dbReference type="InterPro" id="IPR011009">
    <property type="entry name" value="Kinase-like_dom_sf"/>
</dbReference>
<keyword evidence="7 12" id="KW-0547">Nucleotide-binding</keyword>
<protein>
    <recommendedName>
        <fullName evidence="3">non-specific serine/threonine protein kinase</fullName>
        <ecNumber evidence="3">2.7.11.1</ecNumber>
    </recommendedName>
</protein>
<dbReference type="EnsemblMetazoa" id="SSS_8547s_mrna">
    <property type="protein sequence ID" value="KAF7496747.1"/>
    <property type="gene ID" value="SSS_8547"/>
</dbReference>
<dbReference type="FunFam" id="1.10.510.10:FF:000011">
    <property type="entry name" value="Non-specific serine/threonine protein kinase"/>
    <property type="match status" value="1"/>
</dbReference>
<feature type="domain" description="CRIB" evidence="15">
    <location>
        <begin position="36"/>
        <end position="49"/>
    </location>
</feature>
<evidence type="ECO:0000259" key="15">
    <source>
        <dbReference type="PROSITE" id="PS50108"/>
    </source>
</evidence>
<keyword evidence="4" id="KW-0963">Cytoplasm</keyword>
<dbReference type="Pfam" id="PF00069">
    <property type="entry name" value="Pkinase"/>
    <property type="match status" value="1"/>
</dbReference>
<evidence type="ECO:0000256" key="13">
    <source>
        <dbReference type="SAM" id="MobiDB-lite"/>
    </source>
</evidence>
<feature type="domain" description="Protein kinase" evidence="14">
    <location>
        <begin position="319"/>
        <end position="570"/>
    </location>
</feature>
<keyword evidence="5" id="KW-0723">Serine/threonine-protein kinase</keyword>
<dbReference type="Proteomes" id="UP000070412">
    <property type="component" value="Unassembled WGS sequence"/>
</dbReference>
<evidence type="ECO:0000256" key="6">
    <source>
        <dbReference type="ARBA" id="ARBA00022679"/>
    </source>
</evidence>
<comment type="subcellular location">
    <subcellularLocation>
        <location evidence="1">Cytoplasm</location>
    </subcellularLocation>
</comment>
<evidence type="ECO:0000313" key="16">
    <source>
        <dbReference type="EMBL" id="KAF7496747.1"/>
    </source>
</evidence>
<dbReference type="PANTHER" id="PTHR45832">
    <property type="entry name" value="SERINE/THREONINE-PROTEIN KINASE SAMKA-RELATED-RELATED"/>
    <property type="match status" value="1"/>
</dbReference>
<keyword evidence="9 12" id="KW-0067">ATP-binding</keyword>
<dbReference type="PROSITE" id="PS50011">
    <property type="entry name" value="PROTEIN_KINASE_DOM"/>
    <property type="match status" value="1"/>
</dbReference>
<keyword evidence="18" id="KW-1185">Reference proteome</keyword>
<reference evidence="16" key="2">
    <citation type="submission" date="2020-01" db="EMBL/GenBank/DDBJ databases">
        <authorList>
            <person name="Korhonen P.K.K."/>
            <person name="Guangxu M.G."/>
            <person name="Wang T.W."/>
            <person name="Stroehlein A.J.S."/>
            <person name="Young N.D."/>
            <person name="Ang C.-S.A."/>
            <person name="Fernando D.W.F."/>
            <person name="Lu H.L."/>
            <person name="Taylor S.T."/>
            <person name="Ehtesham M.E.M."/>
            <person name="Najaraj S.H.N."/>
            <person name="Harsha G.H.G."/>
            <person name="Madugundu A.M."/>
            <person name="Renuse S.R."/>
            <person name="Holt D.H."/>
            <person name="Pandey A.P."/>
            <person name="Papenfuss A.P."/>
            <person name="Gasser R.B.G."/>
            <person name="Fischer K.F."/>
        </authorList>
    </citation>
    <scope>NUCLEOTIDE SEQUENCE</scope>
    <source>
        <strain evidence="16">SSS_KF_BRIS2020</strain>
    </source>
</reference>
<dbReference type="InterPro" id="IPR051931">
    <property type="entry name" value="PAK3-like"/>
</dbReference>
<sequence length="593" mass="67862">MSSFEESIMSNLINKIFPSKRNQTKQSGYPSSVNSIGRPFQVRHNLHVGYNLNTGKIEGLPTPWINLLKGANITSLEQQKNPEAVINALKLVTYSMKRKPEKYLANQEFINDEIQEIEETWPQSKESSKILLDDDEIQTDQNVGNQMNQENLSEIDQIDHSHSNSNQTTSNELNQNDDTSDQYSSKEFSSENRKNQKELMNPIKNDHLDDHNVLDQNANYSTNDKNDFRSNFEKNSHRIEDQNNNRSERNLLEESNSSHKNGGLNTNNLKSIKSNENEIVGQNKTILRSKKEKKIKMTEIEIKQILKEIVDAGNPRIRYKLLKKIGSGASGTVYTALDNETQEKVAIKMMNIAQQPKSDLIIREICVMKENRHPNLVNYLNSYLVDDSDLWVVMEYLEGGPLTDVLTETIMREGQIAAILREIIKAIAFLHSKGIIHRDIKSDNILLGMDGQVKVTDFGFCAQIAPHEKRETMVGTPYWMAPEVVTRKQYGAKVDIWSLGIMIIEMLEGEPPYINEHPLKALYLIASKGKPEVKNKQSLSPQLNDFLDRCLEIDVEKRWSANQLLEHEIFQTCESLHSIVPLIKTVKKLLNKY</sequence>
<dbReference type="InterPro" id="IPR017441">
    <property type="entry name" value="Protein_kinase_ATP_BS"/>
</dbReference>
<dbReference type="InterPro" id="IPR036936">
    <property type="entry name" value="CRIB_dom_sf"/>
</dbReference>
<dbReference type="FunFam" id="3.30.200.20:FF:000705">
    <property type="entry name" value="Non-specific serine/threonine protein kinase"/>
    <property type="match status" value="1"/>
</dbReference>
<dbReference type="EC" id="2.7.11.1" evidence="3"/>
<comment type="similarity">
    <text evidence="2">Belongs to the protein kinase superfamily. STE Ser/Thr protein kinase family. STE20 subfamily.</text>
</comment>
<dbReference type="PROSITE" id="PS00108">
    <property type="entry name" value="PROTEIN_KINASE_ST"/>
    <property type="match status" value="1"/>
</dbReference>
<dbReference type="GO" id="GO:0004674">
    <property type="term" value="F:protein serine/threonine kinase activity"/>
    <property type="evidence" value="ECO:0007669"/>
    <property type="project" value="UniProtKB-KW"/>
</dbReference>
<dbReference type="Pfam" id="PF00786">
    <property type="entry name" value="PBD"/>
    <property type="match status" value="1"/>
</dbReference>
<feature type="compositionally biased region" description="Polar residues" evidence="13">
    <location>
        <begin position="172"/>
        <end position="187"/>
    </location>
</feature>
<accession>A0A834RIJ8</accession>
<reference evidence="18" key="1">
    <citation type="journal article" date="2020" name="PLoS Negl. Trop. Dis.">
        <title>High-quality nuclear genome for Sarcoptes scabiei-A critical resource for a neglected parasite.</title>
        <authorList>
            <person name="Korhonen P.K."/>
            <person name="Gasser R.B."/>
            <person name="Ma G."/>
            <person name="Wang T."/>
            <person name="Stroehlein A.J."/>
            <person name="Young N.D."/>
            <person name="Ang C.S."/>
            <person name="Fernando D.D."/>
            <person name="Lu H.C."/>
            <person name="Taylor S."/>
            <person name="Reynolds S.L."/>
            <person name="Mofiz E."/>
            <person name="Najaraj S.H."/>
            <person name="Gowda H."/>
            <person name="Madugundu A."/>
            <person name="Renuse S."/>
            <person name="Holt D."/>
            <person name="Pandey A."/>
            <person name="Papenfuss A.T."/>
            <person name="Fischer K."/>
        </authorList>
    </citation>
    <scope>NUCLEOTIDE SEQUENCE [LARGE SCALE GENOMIC DNA]</scope>
</reference>
<feature type="compositionally biased region" description="Polar residues" evidence="13">
    <location>
        <begin position="214"/>
        <end position="223"/>
    </location>
</feature>
<proteinExistence type="inferred from homology"/>
<comment type="catalytic activity">
    <reaction evidence="11">
        <text>L-seryl-[protein] + ATP = O-phospho-L-seryl-[protein] + ADP + H(+)</text>
        <dbReference type="Rhea" id="RHEA:17989"/>
        <dbReference type="Rhea" id="RHEA-COMP:9863"/>
        <dbReference type="Rhea" id="RHEA-COMP:11604"/>
        <dbReference type="ChEBI" id="CHEBI:15378"/>
        <dbReference type="ChEBI" id="CHEBI:29999"/>
        <dbReference type="ChEBI" id="CHEBI:30616"/>
        <dbReference type="ChEBI" id="CHEBI:83421"/>
        <dbReference type="ChEBI" id="CHEBI:456216"/>
        <dbReference type="EC" id="2.7.11.1"/>
    </reaction>
</comment>
<evidence type="ECO:0000256" key="7">
    <source>
        <dbReference type="ARBA" id="ARBA00022741"/>
    </source>
</evidence>
<dbReference type="SMART" id="SM00220">
    <property type="entry name" value="S_TKc"/>
    <property type="match status" value="1"/>
</dbReference>
<dbReference type="GO" id="GO:0005524">
    <property type="term" value="F:ATP binding"/>
    <property type="evidence" value="ECO:0007669"/>
    <property type="project" value="UniProtKB-UniRule"/>
</dbReference>
<evidence type="ECO:0000256" key="8">
    <source>
        <dbReference type="ARBA" id="ARBA00022777"/>
    </source>
</evidence>
<organism evidence="16">
    <name type="scientific">Sarcoptes scabiei</name>
    <name type="common">Itch mite</name>
    <name type="synonym">Acarus scabiei</name>
    <dbReference type="NCBI Taxonomy" id="52283"/>
    <lineage>
        <taxon>Eukaryota</taxon>
        <taxon>Metazoa</taxon>
        <taxon>Ecdysozoa</taxon>
        <taxon>Arthropoda</taxon>
        <taxon>Chelicerata</taxon>
        <taxon>Arachnida</taxon>
        <taxon>Acari</taxon>
        <taxon>Acariformes</taxon>
        <taxon>Sarcoptiformes</taxon>
        <taxon>Astigmata</taxon>
        <taxon>Psoroptidia</taxon>
        <taxon>Sarcoptoidea</taxon>
        <taxon>Sarcoptidae</taxon>
        <taxon>Sarcoptinae</taxon>
        <taxon>Sarcoptes</taxon>
    </lineage>
</organism>
<keyword evidence="6" id="KW-0808">Transferase</keyword>
<evidence type="ECO:0000313" key="18">
    <source>
        <dbReference type="Proteomes" id="UP000070412"/>
    </source>
</evidence>
<dbReference type="Gene3D" id="3.30.200.20">
    <property type="entry name" value="Phosphorylase Kinase, domain 1"/>
    <property type="match status" value="1"/>
</dbReference>
<evidence type="ECO:0000259" key="14">
    <source>
        <dbReference type="PROSITE" id="PS50011"/>
    </source>
</evidence>
<gene>
    <name evidence="16" type="ORF">SSS_8547</name>
</gene>
<feature type="binding site" evidence="12">
    <location>
        <position position="348"/>
    </location>
    <ligand>
        <name>ATP</name>
        <dbReference type="ChEBI" id="CHEBI:30616"/>
    </ligand>
</feature>
<evidence type="ECO:0000256" key="4">
    <source>
        <dbReference type="ARBA" id="ARBA00022490"/>
    </source>
</evidence>
<evidence type="ECO:0000256" key="11">
    <source>
        <dbReference type="ARBA" id="ARBA00048679"/>
    </source>
</evidence>
<dbReference type="Gene3D" id="3.90.810.10">
    <property type="entry name" value="CRIB domain"/>
    <property type="match status" value="1"/>
</dbReference>
<evidence type="ECO:0000256" key="2">
    <source>
        <dbReference type="ARBA" id="ARBA00008874"/>
    </source>
</evidence>
<evidence type="ECO:0000256" key="12">
    <source>
        <dbReference type="PROSITE-ProRule" id="PRU10141"/>
    </source>
</evidence>
<feature type="region of interest" description="Disordered" evidence="13">
    <location>
        <begin position="160"/>
        <end position="230"/>
    </location>
</feature>
<evidence type="ECO:0000256" key="1">
    <source>
        <dbReference type="ARBA" id="ARBA00004496"/>
    </source>
</evidence>
<evidence type="ECO:0000256" key="9">
    <source>
        <dbReference type="ARBA" id="ARBA00022840"/>
    </source>
</evidence>
<dbReference type="OrthoDB" id="1022360at2759"/>
<reference evidence="17" key="3">
    <citation type="submission" date="2022-06" db="UniProtKB">
        <authorList>
            <consortium name="EnsemblMetazoa"/>
        </authorList>
    </citation>
    <scope>IDENTIFICATION</scope>
</reference>
<dbReference type="EMBL" id="WVUK01000001">
    <property type="protein sequence ID" value="KAF7496747.1"/>
    <property type="molecule type" value="Genomic_DNA"/>
</dbReference>
<dbReference type="SUPFAM" id="SSF56112">
    <property type="entry name" value="Protein kinase-like (PK-like)"/>
    <property type="match status" value="1"/>
</dbReference>
<evidence type="ECO:0000256" key="5">
    <source>
        <dbReference type="ARBA" id="ARBA00022527"/>
    </source>
</evidence>
<evidence type="ECO:0000256" key="3">
    <source>
        <dbReference type="ARBA" id="ARBA00012513"/>
    </source>
</evidence>
<dbReference type="InterPro" id="IPR000095">
    <property type="entry name" value="CRIB_dom"/>
</dbReference>
<comment type="catalytic activity">
    <reaction evidence="10">
        <text>L-threonyl-[protein] + ATP = O-phospho-L-threonyl-[protein] + ADP + H(+)</text>
        <dbReference type="Rhea" id="RHEA:46608"/>
        <dbReference type="Rhea" id="RHEA-COMP:11060"/>
        <dbReference type="Rhea" id="RHEA-COMP:11605"/>
        <dbReference type="ChEBI" id="CHEBI:15378"/>
        <dbReference type="ChEBI" id="CHEBI:30013"/>
        <dbReference type="ChEBI" id="CHEBI:30616"/>
        <dbReference type="ChEBI" id="CHEBI:61977"/>
        <dbReference type="ChEBI" id="CHEBI:456216"/>
        <dbReference type="EC" id="2.7.11.1"/>
    </reaction>
</comment>
<dbReference type="PROSITE" id="PS50108">
    <property type="entry name" value="CRIB"/>
    <property type="match status" value="1"/>
</dbReference>